<feature type="domain" description="SMP-30/Gluconolactonase/LRE-like region" evidence="4">
    <location>
        <begin position="14"/>
        <end position="255"/>
    </location>
</feature>
<keyword evidence="5" id="KW-0378">Hydrolase</keyword>
<keyword evidence="3" id="KW-0479">Metal-binding</keyword>
<evidence type="ECO:0000256" key="2">
    <source>
        <dbReference type="PIRSR" id="PIRSR605511-1"/>
    </source>
</evidence>
<dbReference type="InterPro" id="IPR005511">
    <property type="entry name" value="SMP-30"/>
</dbReference>
<evidence type="ECO:0000256" key="3">
    <source>
        <dbReference type="PIRSR" id="PIRSR605511-2"/>
    </source>
</evidence>
<dbReference type="InterPro" id="IPR011042">
    <property type="entry name" value="6-blade_b-propeller_TolB-like"/>
</dbReference>
<dbReference type="KEGG" id="tsv:DSM104635_01758"/>
<proteinExistence type="inferred from homology"/>
<dbReference type="InterPro" id="IPR013658">
    <property type="entry name" value="SGL"/>
</dbReference>
<accession>A0A6I6MUS6</accession>
<feature type="binding site" evidence="3">
    <location>
        <position position="196"/>
    </location>
    <ligand>
        <name>a divalent metal cation</name>
        <dbReference type="ChEBI" id="CHEBI:60240"/>
    </ligand>
</feature>
<dbReference type="Pfam" id="PF08450">
    <property type="entry name" value="SGL"/>
    <property type="match status" value="1"/>
</dbReference>
<dbReference type="GO" id="GO:0005509">
    <property type="term" value="F:calcium ion binding"/>
    <property type="evidence" value="ECO:0007669"/>
    <property type="project" value="TreeGrafter"/>
</dbReference>
<feature type="binding site" evidence="3">
    <location>
        <position position="148"/>
    </location>
    <ligand>
        <name>a divalent metal cation</name>
        <dbReference type="ChEBI" id="CHEBI:60240"/>
    </ligand>
</feature>
<comment type="cofactor">
    <cofactor evidence="3">
        <name>Zn(2+)</name>
        <dbReference type="ChEBI" id="CHEBI:29105"/>
    </cofactor>
    <text evidence="3">Binds 1 divalent metal cation per subunit.</text>
</comment>
<dbReference type="RefSeq" id="WP_158765823.1">
    <property type="nucleotide sequence ID" value="NZ_CP047045.1"/>
</dbReference>
<evidence type="ECO:0000313" key="5">
    <source>
        <dbReference type="EMBL" id="QGZ94923.1"/>
    </source>
</evidence>
<feature type="active site" description="Proton donor/acceptor" evidence="2">
    <location>
        <position position="196"/>
    </location>
</feature>
<dbReference type="Gene3D" id="2.120.10.30">
    <property type="entry name" value="TolB, C-terminal domain"/>
    <property type="match status" value="1"/>
</dbReference>
<evidence type="ECO:0000256" key="1">
    <source>
        <dbReference type="ARBA" id="ARBA00008853"/>
    </source>
</evidence>
<protein>
    <submittedName>
        <fullName evidence="5">L-arabinolactonase</fullName>
        <ecNumber evidence="5">3.1.1.15</ecNumber>
    </submittedName>
</protein>
<sequence length="289" mass="31575">MTTPQCVWQARCHLGEGPVWIEREQALYFVDIKGHAIHRYKPATDGRTSWVTPGPPGFVLPRRGGGFVIGMGNKLAVWDPDTNAVTTRASIPNHPPGDRINDGYADTKGQLWFGTLNESNTMATGKLFRWNGRESSIVTCDSGYVVTNGPVISPDGRTLYHCNSVEGAIYAFDVNAEGDLSAKRVFVQFEPNVFPDGMAMNERGEIWVALFNGWRLDLISPAGERIDQIALPCAQVTKPAFGGKDLKTLYVTTAQLDFSADDKQAQPLAGGLFAFEVEKPGRVQGEVNA</sequence>
<organism evidence="5 6">
    <name type="scientific">Terricaulis silvestris</name>
    <dbReference type="NCBI Taxonomy" id="2686094"/>
    <lineage>
        <taxon>Bacteria</taxon>
        <taxon>Pseudomonadati</taxon>
        <taxon>Pseudomonadota</taxon>
        <taxon>Alphaproteobacteria</taxon>
        <taxon>Caulobacterales</taxon>
        <taxon>Caulobacteraceae</taxon>
        <taxon>Terricaulis</taxon>
    </lineage>
</organism>
<dbReference type="EC" id="3.1.1.15" evidence="5"/>
<keyword evidence="6" id="KW-1185">Reference proteome</keyword>
<dbReference type="PRINTS" id="PR01790">
    <property type="entry name" value="SMP30FAMILY"/>
</dbReference>
<reference evidence="6" key="1">
    <citation type="submission" date="2019-12" db="EMBL/GenBank/DDBJ databases">
        <title>Complete genome of Terracaulis silvestris 0127_4.</title>
        <authorList>
            <person name="Vieira S."/>
            <person name="Riedel T."/>
            <person name="Sproer C."/>
            <person name="Pascual J."/>
            <person name="Boedeker C."/>
            <person name="Overmann J."/>
        </authorList>
    </citation>
    <scope>NUCLEOTIDE SEQUENCE [LARGE SCALE GENOMIC DNA]</scope>
    <source>
        <strain evidence="6">0127_4</strain>
    </source>
</reference>
<dbReference type="SUPFAM" id="SSF63829">
    <property type="entry name" value="Calcium-dependent phosphotriesterase"/>
    <property type="match status" value="1"/>
</dbReference>
<dbReference type="GO" id="GO:0050021">
    <property type="term" value="F:L-arabinonolactonase activity"/>
    <property type="evidence" value="ECO:0007669"/>
    <property type="project" value="UniProtKB-EC"/>
</dbReference>
<feature type="binding site" evidence="3">
    <location>
        <position position="99"/>
    </location>
    <ligand>
        <name>substrate</name>
    </ligand>
</feature>
<name>A0A6I6MUS6_9CAUL</name>
<dbReference type="EMBL" id="CP047045">
    <property type="protein sequence ID" value="QGZ94923.1"/>
    <property type="molecule type" value="Genomic_DNA"/>
</dbReference>
<comment type="similarity">
    <text evidence="1">Belongs to the SMP-30/CGR1 family.</text>
</comment>
<dbReference type="GO" id="GO:0019853">
    <property type="term" value="P:L-ascorbic acid biosynthetic process"/>
    <property type="evidence" value="ECO:0007669"/>
    <property type="project" value="TreeGrafter"/>
</dbReference>
<keyword evidence="3" id="KW-0862">Zinc</keyword>
<feature type="binding site" evidence="3">
    <location>
        <position position="101"/>
    </location>
    <ligand>
        <name>substrate</name>
    </ligand>
</feature>
<dbReference type="AlphaFoldDB" id="A0A6I6MUS6"/>
<dbReference type="PANTHER" id="PTHR10907">
    <property type="entry name" value="REGUCALCIN"/>
    <property type="match status" value="1"/>
</dbReference>
<evidence type="ECO:0000259" key="4">
    <source>
        <dbReference type="Pfam" id="PF08450"/>
    </source>
</evidence>
<evidence type="ECO:0000313" key="6">
    <source>
        <dbReference type="Proteomes" id="UP000431269"/>
    </source>
</evidence>
<gene>
    <name evidence="5" type="primary">araB_1</name>
    <name evidence="5" type="ORF">DSM104635_01758</name>
</gene>
<dbReference type="GO" id="GO:0004341">
    <property type="term" value="F:gluconolactonase activity"/>
    <property type="evidence" value="ECO:0007669"/>
    <property type="project" value="TreeGrafter"/>
</dbReference>
<feature type="binding site" evidence="3">
    <location>
        <position position="16"/>
    </location>
    <ligand>
        <name>a divalent metal cation</name>
        <dbReference type="ChEBI" id="CHEBI:60240"/>
    </ligand>
</feature>
<dbReference type="Proteomes" id="UP000431269">
    <property type="component" value="Chromosome"/>
</dbReference>
<dbReference type="PANTHER" id="PTHR10907:SF47">
    <property type="entry name" value="REGUCALCIN"/>
    <property type="match status" value="1"/>
</dbReference>